<accession>A0AA42FK58</accession>
<keyword evidence="5" id="KW-1185">Reference proteome</keyword>
<dbReference type="Pfam" id="PF06476">
    <property type="entry name" value="DUF1090"/>
    <property type="match status" value="1"/>
</dbReference>
<comment type="caution">
    <text evidence="2">The sequence shown here is derived from an EMBL/GenBank/DDBJ whole genome shotgun (WGS) entry which is preliminary data.</text>
</comment>
<organism evidence="2 4">
    <name type="scientific">Providencia huashanensis</name>
    <dbReference type="NCBI Taxonomy" id="3037798"/>
    <lineage>
        <taxon>Bacteria</taxon>
        <taxon>Pseudomonadati</taxon>
        <taxon>Pseudomonadota</taxon>
        <taxon>Gammaproteobacteria</taxon>
        <taxon>Enterobacterales</taxon>
        <taxon>Morganellaceae</taxon>
        <taxon>Providencia</taxon>
    </lineage>
</organism>
<evidence type="ECO:0000313" key="4">
    <source>
        <dbReference type="Proteomes" id="UP001156701"/>
    </source>
</evidence>
<feature type="chain" id="PRO_5041375752" evidence="1">
    <location>
        <begin position="21"/>
        <end position="108"/>
    </location>
</feature>
<name>A0AA42FK58_9GAMM</name>
<reference evidence="2" key="1">
    <citation type="submission" date="2023-03" db="EMBL/GenBank/DDBJ databases">
        <title>a new species belonging to Providencia genus.</title>
        <authorList>
            <person name="Yang W."/>
            <person name="Hu F."/>
            <person name="Shen S."/>
            <person name="Ding L."/>
            <person name="Yin D."/>
        </authorList>
    </citation>
    <scope>NUCLEOTIDE SEQUENCE</scope>
    <source>
        <strain evidence="2">CRE-3FA-0001</strain>
    </source>
</reference>
<evidence type="ECO:0000313" key="3">
    <source>
        <dbReference type="EMBL" id="MDO7856337.1"/>
    </source>
</evidence>
<feature type="signal peptide" evidence="1">
    <location>
        <begin position="1"/>
        <end position="20"/>
    </location>
</feature>
<proteinExistence type="predicted"/>
<keyword evidence="1" id="KW-0732">Signal</keyword>
<dbReference type="Proteomes" id="UP001156701">
    <property type="component" value="Unassembled WGS sequence"/>
</dbReference>
<dbReference type="AlphaFoldDB" id="A0AA42FK58"/>
<protein>
    <submittedName>
        <fullName evidence="2">DUF1090 family protein</fullName>
    </submittedName>
</protein>
<reference evidence="3" key="2">
    <citation type="submission" date="2023-07" db="EMBL/GenBank/DDBJ databases">
        <authorList>
            <person name="Yang W."/>
            <person name="Chen J."/>
            <person name="Ji P."/>
            <person name="Hu F."/>
        </authorList>
    </citation>
    <scope>NUCLEOTIDE SEQUENCE</scope>
    <source>
        <strain evidence="3">CRE-138-0111</strain>
    </source>
</reference>
<evidence type="ECO:0000313" key="2">
    <source>
        <dbReference type="EMBL" id="MDG4695560.1"/>
    </source>
</evidence>
<dbReference type="Proteomes" id="UP001176478">
    <property type="component" value="Unassembled WGS sequence"/>
</dbReference>
<dbReference type="RefSeq" id="WP_042845013.1">
    <property type="nucleotide sequence ID" value="NZ_JARRYG010000004.1"/>
</dbReference>
<reference evidence="3" key="3">
    <citation type="journal article" date="2024" name="Int. J. Antimicrob. Agents">
        <title>Identification of a novel Providencia species showing multi-drug-resistant in three patients with hospital-acquired infection.</title>
        <authorList>
            <person name="Yang W."/>
            <person name="Chen J."/>
            <person name="Yang F."/>
            <person name="Ji P."/>
            <person name="Shen S."/>
            <person name="Yin D."/>
            <person name="Hu F."/>
        </authorList>
    </citation>
    <scope>NUCLEOTIDE SEQUENCE</scope>
    <source>
        <strain evidence="3">CRE-138-0111</strain>
    </source>
</reference>
<gene>
    <name evidence="2" type="ORF">P7V44_04820</name>
    <name evidence="3" type="ORF">Q5E86_08190</name>
</gene>
<sequence>MKKVLLIFLSILFIPLSSSAGYKYYGCENKIYQLEKQLKYAKMHGNRNRVAGLERAITKVQNNCYDHYSGATGPTRLNNQYHFDDTEKLEREIDILREEINRLKALNN</sequence>
<dbReference type="EMBL" id="JAUQTG010000003">
    <property type="protein sequence ID" value="MDO7856337.1"/>
    <property type="molecule type" value="Genomic_DNA"/>
</dbReference>
<evidence type="ECO:0000256" key="1">
    <source>
        <dbReference type="SAM" id="SignalP"/>
    </source>
</evidence>
<dbReference type="EMBL" id="JARRYG010000004">
    <property type="protein sequence ID" value="MDG4695560.1"/>
    <property type="molecule type" value="Genomic_DNA"/>
</dbReference>
<evidence type="ECO:0000313" key="5">
    <source>
        <dbReference type="Proteomes" id="UP001176478"/>
    </source>
</evidence>
<dbReference type="InterPro" id="IPR009468">
    <property type="entry name" value="DUF1090"/>
</dbReference>